<dbReference type="GO" id="GO:0070449">
    <property type="term" value="C:elongin complex"/>
    <property type="evidence" value="ECO:0007669"/>
    <property type="project" value="InterPro"/>
</dbReference>
<reference evidence="3" key="2">
    <citation type="submission" date="2016-06" db="UniProtKB">
        <authorList>
            <consortium name="WormBaseParasite"/>
        </authorList>
    </citation>
    <scope>IDENTIFICATION</scope>
</reference>
<protein>
    <submittedName>
        <fullName evidence="3">UBA domain-containing protein</fullName>
    </submittedName>
</protein>
<name>A0A183BIV7_GLOPA</name>
<evidence type="ECO:0000313" key="3">
    <source>
        <dbReference type="WBParaSite" id="GPLIN_000053600"/>
    </source>
</evidence>
<sequence length="112" mass="12637">MKQHLLVQARENWTAKELKRVVEGILKVSPDKQSLRKPINELRTEWEPIDEKQTLHELGFTMKNARADDPAVLALVLSGDGNNPDLIPLSTPPPVPEAMAQTRQTEMEMGEE</sequence>
<evidence type="ECO:0000313" key="2">
    <source>
        <dbReference type="Proteomes" id="UP000050741"/>
    </source>
</evidence>
<dbReference type="GO" id="GO:0030891">
    <property type="term" value="C:VCB complex"/>
    <property type="evidence" value="ECO:0007669"/>
    <property type="project" value="InterPro"/>
</dbReference>
<dbReference type="PANTHER" id="PTHR13248:SF4">
    <property type="entry name" value="ELONGIN B"/>
    <property type="match status" value="1"/>
</dbReference>
<keyword evidence="2" id="KW-1185">Reference proteome</keyword>
<dbReference type="AlphaFoldDB" id="A0A183BIV7"/>
<organism evidence="2 3">
    <name type="scientific">Globodera pallida</name>
    <name type="common">Potato cyst nematode worm</name>
    <name type="synonym">Heterodera pallida</name>
    <dbReference type="NCBI Taxonomy" id="36090"/>
    <lineage>
        <taxon>Eukaryota</taxon>
        <taxon>Metazoa</taxon>
        <taxon>Ecdysozoa</taxon>
        <taxon>Nematoda</taxon>
        <taxon>Chromadorea</taxon>
        <taxon>Rhabditida</taxon>
        <taxon>Tylenchina</taxon>
        <taxon>Tylenchomorpha</taxon>
        <taxon>Tylenchoidea</taxon>
        <taxon>Heteroderidae</taxon>
        <taxon>Heteroderinae</taxon>
        <taxon>Globodera</taxon>
    </lineage>
</organism>
<dbReference type="GO" id="GO:0006368">
    <property type="term" value="P:transcription elongation by RNA polymerase II"/>
    <property type="evidence" value="ECO:0007669"/>
    <property type="project" value="InterPro"/>
</dbReference>
<dbReference type="InterPro" id="IPR039049">
    <property type="entry name" value="ELOB"/>
</dbReference>
<dbReference type="WBParaSite" id="GPLIN_000053600">
    <property type="protein sequence ID" value="GPLIN_000053600"/>
    <property type="gene ID" value="GPLIN_000053600"/>
</dbReference>
<feature type="region of interest" description="Disordered" evidence="1">
    <location>
        <begin position="84"/>
        <end position="112"/>
    </location>
</feature>
<dbReference type="Gene3D" id="3.10.20.90">
    <property type="entry name" value="Phosphatidylinositol 3-kinase Catalytic Subunit, Chain A, domain 1"/>
    <property type="match status" value="1"/>
</dbReference>
<evidence type="ECO:0000256" key="1">
    <source>
        <dbReference type="SAM" id="MobiDB-lite"/>
    </source>
</evidence>
<reference evidence="2" key="1">
    <citation type="submission" date="2014-05" db="EMBL/GenBank/DDBJ databases">
        <title>The genome and life-stage specific transcriptomes of Globodera pallida elucidate key aspects of plant parasitism by a cyst nematode.</title>
        <authorList>
            <person name="Cotton J.A."/>
            <person name="Lilley C.J."/>
            <person name="Jones L.M."/>
            <person name="Kikuchi T."/>
            <person name="Reid A.J."/>
            <person name="Thorpe P."/>
            <person name="Tsai I.J."/>
            <person name="Beasley H."/>
            <person name="Blok V."/>
            <person name="Cock P.J.A."/>
            <person name="Van den Akker S.E."/>
            <person name="Holroyd N."/>
            <person name="Hunt M."/>
            <person name="Mantelin S."/>
            <person name="Naghra H."/>
            <person name="Pain A."/>
            <person name="Palomares-Rius J.E."/>
            <person name="Zarowiecki M."/>
            <person name="Berriman M."/>
            <person name="Jones J.T."/>
            <person name="Urwin P.E."/>
        </authorList>
    </citation>
    <scope>NUCLEOTIDE SEQUENCE [LARGE SCALE GENOMIC DNA]</scope>
    <source>
        <strain evidence="2">Lindley</strain>
    </source>
</reference>
<dbReference type="Proteomes" id="UP000050741">
    <property type="component" value="Unassembled WGS sequence"/>
</dbReference>
<dbReference type="SUPFAM" id="SSF54236">
    <property type="entry name" value="Ubiquitin-like"/>
    <property type="match status" value="1"/>
</dbReference>
<dbReference type="InterPro" id="IPR029071">
    <property type="entry name" value="Ubiquitin-like_domsf"/>
</dbReference>
<accession>A0A183BIV7</accession>
<dbReference type="PANTHER" id="PTHR13248">
    <property type="entry name" value="TRANSCRIPTION ELONGATION FACTOR B POLYPEPTIDE 2"/>
    <property type="match status" value="1"/>
</dbReference>
<proteinExistence type="predicted"/>